<evidence type="ECO:0000313" key="1">
    <source>
        <dbReference type="EMBL" id="PCK24367.1"/>
    </source>
</evidence>
<dbReference type="AlphaFoldDB" id="A0A1C4GMK5"/>
<dbReference type="InterPro" id="IPR007404">
    <property type="entry name" value="YdjM-like"/>
</dbReference>
<gene>
    <name evidence="1" type="ORF">CHR55_26115</name>
</gene>
<dbReference type="EMBL" id="NOVD01000031">
    <property type="protein sequence ID" value="PCK24367.1"/>
    <property type="molecule type" value="Genomic_DNA"/>
</dbReference>
<keyword evidence="1" id="KW-0378">Hydrolase</keyword>
<dbReference type="Proteomes" id="UP000230886">
    <property type="component" value="Unassembled WGS sequence"/>
</dbReference>
<dbReference type="RefSeq" id="WP_047269089.1">
    <property type="nucleotide sequence ID" value="NZ_FMBB01000028.1"/>
</dbReference>
<accession>A0A1C4GMK5</accession>
<reference evidence="1 2" key="1">
    <citation type="submission" date="2017-07" db="EMBL/GenBank/DDBJ databases">
        <title>Draft sequence of Rhodococcus enclensis 23b-28.</title>
        <authorList>
            <person name="Besaury L."/>
            <person name="Sancelme M."/>
            <person name="Amato P."/>
            <person name="Lallement A."/>
            <person name="Delort A.-M."/>
        </authorList>
    </citation>
    <scope>NUCLEOTIDE SEQUENCE [LARGE SCALE GENOMIC DNA]</scope>
    <source>
        <strain evidence="1 2">23b-28</strain>
    </source>
</reference>
<name>A0A1C4GMK5_RHOSG</name>
<proteinExistence type="predicted"/>
<sequence length="261" mass="26593">MVMGPTHAMSGAATGLAIAAVLPPEWGGPTSIPGAFIFAGITAGAALLPDLDSPQATIARSFGPLSQAVAHVVERISLAFHSLTSTKRDDNRENGHRTTTHTLGFAVLAGLAVTALVTAFGKPATIGVLFLMLGLAIRGLFPQWVKKNDWLAVTGAAAGLSVLTWVAAPESVSGVALGAAVTVGVITHLLGDAGTKMGVPMLAPFVKINGKRWWDVAPPAAVRIKASGPADKILLGAFTCIAVALAYVVVFSPASVGMGWS</sequence>
<organism evidence="1 2">
    <name type="scientific">Rhodococcus qingshengii</name>
    <dbReference type="NCBI Taxonomy" id="334542"/>
    <lineage>
        <taxon>Bacteria</taxon>
        <taxon>Bacillati</taxon>
        <taxon>Actinomycetota</taxon>
        <taxon>Actinomycetes</taxon>
        <taxon>Mycobacteriales</taxon>
        <taxon>Nocardiaceae</taxon>
        <taxon>Rhodococcus</taxon>
        <taxon>Rhodococcus erythropolis group</taxon>
    </lineage>
</organism>
<evidence type="ECO:0000313" key="2">
    <source>
        <dbReference type="Proteomes" id="UP000230886"/>
    </source>
</evidence>
<dbReference type="Pfam" id="PF04307">
    <property type="entry name" value="YdjM"/>
    <property type="match status" value="2"/>
</dbReference>
<comment type="caution">
    <text evidence="1">The sequence shown here is derived from an EMBL/GenBank/DDBJ whole genome shotgun (WGS) entry which is preliminary data.</text>
</comment>
<protein>
    <submittedName>
        <fullName evidence="1">Metal-dependent hydrolase</fullName>
    </submittedName>
</protein>
<dbReference type="GO" id="GO:0016787">
    <property type="term" value="F:hydrolase activity"/>
    <property type="evidence" value="ECO:0007669"/>
    <property type="project" value="UniProtKB-KW"/>
</dbReference>